<sequence length="98" mass="11503">MADSNKKHYPRLYREEFELARATLSPRKGALEWSRADYEAFTYVEPGVRLVFYPHRTSAGNYHIRIRDSNSKDAALADRLMRELDKAAGYNRTFSRKM</sequence>
<dbReference type="Proteomes" id="UP000246145">
    <property type="component" value="Unassembled WGS sequence"/>
</dbReference>
<gene>
    <name evidence="1" type="ORF">C7440_1730</name>
</gene>
<evidence type="ECO:0000313" key="1">
    <source>
        <dbReference type="EMBL" id="PVY62237.1"/>
    </source>
</evidence>
<dbReference type="EMBL" id="QEKO01000002">
    <property type="protein sequence ID" value="PVY62237.1"/>
    <property type="molecule type" value="Genomic_DNA"/>
</dbReference>
<comment type="caution">
    <text evidence="1">The sequence shown here is derived from an EMBL/GenBank/DDBJ whole genome shotgun (WGS) entry which is preliminary data.</text>
</comment>
<dbReference type="AlphaFoldDB" id="A0A2U1CML2"/>
<evidence type="ECO:0000313" key="2">
    <source>
        <dbReference type="Proteomes" id="UP000246145"/>
    </source>
</evidence>
<reference evidence="1 2" key="1">
    <citation type="submission" date="2018-04" db="EMBL/GenBank/DDBJ databases">
        <title>Genomic Encyclopedia of Type Strains, Phase IV (KMG-IV): sequencing the most valuable type-strain genomes for metagenomic binning, comparative biology and taxonomic classification.</title>
        <authorList>
            <person name="Goeker M."/>
        </authorList>
    </citation>
    <scope>NUCLEOTIDE SEQUENCE [LARGE SCALE GENOMIC DNA]</scope>
    <source>
        <strain evidence="1 2">DSM 10065</strain>
    </source>
</reference>
<name>A0A2U1CML2_9BURK</name>
<organism evidence="1 2">
    <name type="scientific">Pusillimonas noertemannii</name>
    <dbReference type="NCBI Taxonomy" id="305977"/>
    <lineage>
        <taxon>Bacteria</taxon>
        <taxon>Pseudomonadati</taxon>
        <taxon>Pseudomonadota</taxon>
        <taxon>Betaproteobacteria</taxon>
        <taxon>Burkholderiales</taxon>
        <taxon>Alcaligenaceae</taxon>
        <taxon>Pusillimonas</taxon>
    </lineage>
</organism>
<accession>A0A2U1CML2</accession>
<proteinExistence type="predicted"/>
<dbReference type="RefSeq" id="WP_116518223.1">
    <property type="nucleotide sequence ID" value="NZ_JACCEX010000002.1"/>
</dbReference>
<protein>
    <submittedName>
        <fullName evidence="1">Uncharacterized protein</fullName>
    </submittedName>
</protein>
<keyword evidence="2" id="KW-1185">Reference proteome</keyword>